<feature type="domain" description="RRM" evidence="4">
    <location>
        <begin position="38"/>
        <end position="116"/>
    </location>
</feature>
<feature type="region of interest" description="Disordered" evidence="3">
    <location>
        <begin position="105"/>
        <end position="141"/>
    </location>
</feature>
<keyword evidence="2" id="KW-0694">RNA-binding</keyword>
<dbReference type="InterPro" id="IPR048289">
    <property type="entry name" value="RRM2_NsCP33-like"/>
</dbReference>
<dbReference type="InterPro" id="IPR000504">
    <property type="entry name" value="RRM_dom"/>
</dbReference>
<protein>
    <submittedName>
        <fullName evidence="5">RNA-binding protein</fullName>
    </submittedName>
</protein>
<keyword evidence="6" id="KW-1185">Reference proteome</keyword>
<keyword evidence="1" id="KW-0677">Repeat</keyword>
<evidence type="ECO:0000313" key="6">
    <source>
        <dbReference type="Proteomes" id="UP000253934"/>
    </source>
</evidence>
<dbReference type="Pfam" id="PF00076">
    <property type="entry name" value="RRM_1"/>
    <property type="match status" value="1"/>
</dbReference>
<dbReference type="PANTHER" id="PTHR48025:SF1">
    <property type="entry name" value="RRM DOMAIN-CONTAINING PROTEIN"/>
    <property type="match status" value="1"/>
</dbReference>
<dbReference type="PANTHER" id="PTHR48025">
    <property type="entry name" value="OS02G0815200 PROTEIN"/>
    <property type="match status" value="1"/>
</dbReference>
<comment type="caution">
    <text evidence="5">The sequence shown here is derived from an EMBL/GenBank/DDBJ whole genome shotgun (WGS) entry which is preliminary data.</text>
</comment>
<name>A0A369KXK7_9BACT</name>
<dbReference type="SMART" id="SM00360">
    <property type="entry name" value="RRM"/>
    <property type="match status" value="1"/>
</dbReference>
<organism evidence="5 6">
    <name type="scientific">Spirobacillus cienkowskii</name>
    <dbReference type="NCBI Taxonomy" id="495820"/>
    <lineage>
        <taxon>Bacteria</taxon>
        <taxon>Pseudomonadati</taxon>
        <taxon>Bdellovibrionota</taxon>
        <taxon>Oligoflexia</taxon>
        <taxon>Silvanigrellales</taxon>
        <taxon>Spirobacillus</taxon>
    </lineage>
</organism>
<dbReference type="AlphaFoldDB" id="A0A369KXK7"/>
<dbReference type="PROSITE" id="PS50102">
    <property type="entry name" value="RRM"/>
    <property type="match status" value="1"/>
</dbReference>
<accession>A0A369KXK7</accession>
<dbReference type="Proteomes" id="UP000253934">
    <property type="component" value="Unassembled WGS sequence"/>
</dbReference>
<evidence type="ECO:0000256" key="2">
    <source>
        <dbReference type="ARBA" id="ARBA00022884"/>
    </source>
</evidence>
<dbReference type="GO" id="GO:0003729">
    <property type="term" value="F:mRNA binding"/>
    <property type="evidence" value="ECO:0007669"/>
    <property type="project" value="TreeGrafter"/>
</dbReference>
<proteinExistence type="predicted"/>
<evidence type="ECO:0000256" key="3">
    <source>
        <dbReference type="SAM" id="MobiDB-lite"/>
    </source>
</evidence>
<dbReference type="SUPFAM" id="SSF54928">
    <property type="entry name" value="RNA-binding domain, RBD"/>
    <property type="match status" value="1"/>
</dbReference>
<evidence type="ECO:0000256" key="1">
    <source>
        <dbReference type="ARBA" id="ARBA00022737"/>
    </source>
</evidence>
<evidence type="ECO:0000313" key="5">
    <source>
        <dbReference type="EMBL" id="RDB36463.1"/>
    </source>
</evidence>
<reference evidence="5" key="1">
    <citation type="submission" date="2018-04" db="EMBL/GenBank/DDBJ databases">
        <title>Draft genome sequence of the Candidatus Spirobacillus cienkowskii, a pathogen of freshwater Daphnia species, reconstructed from hemolymph metagenomic reads.</title>
        <authorList>
            <person name="Bresciani L."/>
            <person name="Lemos L.N."/>
            <person name="Wale N."/>
            <person name="Lin J.Y."/>
            <person name="Fernandes G.R."/>
            <person name="Duffy M.A."/>
            <person name="Rodrigues J.M."/>
        </authorList>
    </citation>
    <scope>NUCLEOTIDE SEQUENCE [LARGE SCALE GENOMIC DNA]</scope>
    <source>
        <strain evidence="5">Binning01</strain>
    </source>
</reference>
<dbReference type="EMBL" id="QOVW01000060">
    <property type="protein sequence ID" value="RDB36463.1"/>
    <property type="molecule type" value="Genomic_DNA"/>
</dbReference>
<dbReference type="CDD" id="cd21608">
    <property type="entry name" value="RRM2_NsCP33_like"/>
    <property type="match status" value="1"/>
</dbReference>
<feature type="compositionally biased region" description="Basic and acidic residues" evidence="3">
    <location>
        <begin position="130"/>
        <end position="141"/>
    </location>
</feature>
<dbReference type="Gene3D" id="3.30.70.330">
    <property type="match status" value="1"/>
</dbReference>
<dbReference type="InterPro" id="IPR035979">
    <property type="entry name" value="RBD_domain_sf"/>
</dbReference>
<dbReference type="RefSeq" id="WP_338635085.1">
    <property type="nucleotide sequence ID" value="NZ_CP146516.1"/>
</dbReference>
<sequence>MNDFRATECLKVYNVRYNAWHGAFVFDRHVYNSTGDPVKLYVGNLPFSATENDIASLFEKAGKVVSVRAVMDRETGRFKGFCFVEMESKEAADEAIKMFNGSELNNRPMVVNPARPPEPRNNRGGFGGGHRGERQGRPPRY</sequence>
<dbReference type="InterPro" id="IPR012677">
    <property type="entry name" value="Nucleotide-bd_a/b_plait_sf"/>
</dbReference>
<gene>
    <name evidence="5" type="ORF">DCC88_04860</name>
</gene>
<dbReference type="InterPro" id="IPR050502">
    <property type="entry name" value="Euk_RNA-bind_prot"/>
</dbReference>
<evidence type="ECO:0000259" key="4">
    <source>
        <dbReference type="PROSITE" id="PS50102"/>
    </source>
</evidence>